<dbReference type="Proteomes" id="UP000316855">
    <property type="component" value="Chromosome"/>
</dbReference>
<reference evidence="1 2" key="1">
    <citation type="submission" date="2019-02" db="EMBL/GenBank/DDBJ databases">
        <title>Deep-cultivation of Planctomycetes and their phenomic and genomic characterization uncovers novel biology.</title>
        <authorList>
            <person name="Wiegand S."/>
            <person name="Jogler M."/>
            <person name="Boedeker C."/>
            <person name="Pinto D."/>
            <person name="Vollmers J."/>
            <person name="Rivas-Marin E."/>
            <person name="Kohn T."/>
            <person name="Peeters S.H."/>
            <person name="Heuer A."/>
            <person name="Rast P."/>
            <person name="Oberbeckmann S."/>
            <person name="Bunk B."/>
            <person name="Jeske O."/>
            <person name="Meyerdierks A."/>
            <person name="Storesund J.E."/>
            <person name="Kallscheuer N."/>
            <person name="Luecker S."/>
            <person name="Lage O.M."/>
            <person name="Pohl T."/>
            <person name="Merkel B.J."/>
            <person name="Hornburger P."/>
            <person name="Mueller R.-W."/>
            <person name="Bruemmer F."/>
            <person name="Labrenz M."/>
            <person name="Spormann A.M."/>
            <person name="Op den Camp H."/>
            <person name="Overmann J."/>
            <person name="Amann R."/>
            <person name="Jetten M.S.M."/>
            <person name="Mascher T."/>
            <person name="Medema M.H."/>
            <person name="Devos D.P."/>
            <person name="Kaster A.-K."/>
            <person name="Ovreas L."/>
            <person name="Rohde M."/>
            <person name="Galperin M.Y."/>
            <person name="Jogler C."/>
        </authorList>
    </citation>
    <scope>NUCLEOTIDE SEQUENCE [LARGE SCALE GENOMIC DNA]</scope>
    <source>
        <strain evidence="1 2">Pan161</strain>
    </source>
</reference>
<organism evidence="1 2">
    <name type="scientific">Gimesia algae</name>
    <dbReference type="NCBI Taxonomy" id="2527971"/>
    <lineage>
        <taxon>Bacteria</taxon>
        <taxon>Pseudomonadati</taxon>
        <taxon>Planctomycetota</taxon>
        <taxon>Planctomycetia</taxon>
        <taxon>Planctomycetales</taxon>
        <taxon>Planctomycetaceae</taxon>
        <taxon>Gimesia</taxon>
    </lineage>
</organism>
<keyword evidence="2" id="KW-1185">Reference proteome</keyword>
<dbReference type="InterPro" id="IPR013783">
    <property type="entry name" value="Ig-like_fold"/>
</dbReference>
<dbReference type="SUPFAM" id="SSF49464">
    <property type="entry name" value="Carboxypeptidase regulatory domain-like"/>
    <property type="match status" value="1"/>
</dbReference>
<evidence type="ECO:0000313" key="1">
    <source>
        <dbReference type="EMBL" id="QDT93685.1"/>
    </source>
</evidence>
<name>A0A517VL49_9PLAN</name>
<evidence type="ECO:0000313" key="2">
    <source>
        <dbReference type="Proteomes" id="UP000316855"/>
    </source>
</evidence>
<dbReference type="KEGG" id="gax:Pan161_53680"/>
<dbReference type="AlphaFoldDB" id="A0A517VL49"/>
<dbReference type="EMBL" id="CP036343">
    <property type="protein sequence ID" value="QDT93685.1"/>
    <property type="molecule type" value="Genomic_DNA"/>
</dbReference>
<dbReference type="InterPro" id="IPR008969">
    <property type="entry name" value="CarboxyPept-like_regulatory"/>
</dbReference>
<protein>
    <submittedName>
        <fullName evidence="1">Bacterial Ig-like domain (Group 1)</fullName>
    </submittedName>
</protein>
<dbReference type="Gene3D" id="2.60.40.10">
    <property type="entry name" value="Immunoglobulins"/>
    <property type="match status" value="1"/>
</dbReference>
<proteinExistence type="predicted"/>
<accession>A0A517VL49</accession>
<gene>
    <name evidence="1" type="ORF">Pan161_53680</name>
</gene>
<sequence length="177" mass="19477">MLWIQQSDFDNVVWSVTNLNIKFFLTLRKKTLLMKIDARIRVVVLLACGMFLFDGCSSGPDDVPETGTVTGTVTLDGAPLEEALVQFQPESGRISSGTTDAEGKYELDYTGILKGAKIGTHKVSITTFKAPEENLETKEAQKQIPKEKVPAQYNQDTTLTAEVNAGENTIDFDLQSK</sequence>